<evidence type="ECO:0000259" key="1">
    <source>
        <dbReference type="Pfam" id="PF01494"/>
    </source>
</evidence>
<dbReference type="EMBL" id="CP019607">
    <property type="protein sequence ID" value="AQP51070.1"/>
    <property type="molecule type" value="Genomic_DNA"/>
</dbReference>
<dbReference type="PANTHER" id="PTHR46865">
    <property type="entry name" value="OXIDOREDUCTASE-RELATED"/>
    <property type="match status" value="1"/>
</dbReference>
<name>A0A1Q2CYA7_9ACTN</name>
<evidence type="ECO:0000313" key="2">
    <source>
        <dbReference type="EMBL" id="AQP51070.1"/>
    </source>
</evidence>
<dbReference type="Gene3D" id="3.50.50.60">
    <property type="entry name" value="FAD/NAD(P)-binding domain"/>
    <property type="match status" value="1"/>
</dbReference>
<keyword evidence="3" id="KW-1185">Reference proteome</keyword>
<organism evidence="2 3">
    <name type="scientific">Tessaracoccus flavescens</name>
    <dbReference type="NCBI Taxonomy" id="399497"/>
    <lineage>
        <taxon>Bacteria</taxon>
        <taxon>Bacillati</taxon>
        <taxon>Actinomycetota</taxon>
        <taxon>Actinomycetes</taxon>
        <taxon>Propionibacteriales</taxon>
        <taxon>Propionibacteriaceae</taxon>
        <taxon>Tessaracoccus</taxon>
    </lineage>
</organism>
<dbReference type="Gene3D" id="3.30.9.10">
    <property type="entry name" value="D-Amino Acid Oxidase, subunit A, domain 2"/>
    <property type="match status" value="1"/>
</dbReference>
<protein>
    <recommendedName>
        <fullName evidence="1">FAD-binding domain-containing protein</fullName>
    </recommendedName>
</protein>
<dbReference type="InterPro" id="IPR002938">
    <property type="entry name" value="FAD-bd"/>
</dbReference>
<dbReference type="AlphaFoldDB" id="A0A1Q2CYA7"/>
<dbReference type="OrthoDB" id="3212532at2"/>
<dbReference type="InterPro" id="IPR036188">
    <property type="entry name" value="FAD/NAD-bd_sf"/>
</dbReference>
<dbReference type="GO" id="GO:0071949">
    <property type="term" value="F:FAD binding"/>
    <property type="evidence" value="ECO:0007669"/>
    <property type="project" value="InterPro"/>
</dbReference>
<dbReference type="SUPFAM" id="SSF51905">
    <property type="entry name" value="FAD/NAD(P)-binding domain"/>
    <property type="match status" value="1"/>
</dbReference>
<dbReference type="Pfam" id="PF01494">
    <property type="entry name" value="FAD_binding_3"/>
    <property type="match status" value="1"/>
</dbReference>
<accession>A0A1Q2CYA7</accession>
<gene>
    <name evidence="2" type="ORF">BW733_09765</name>
</gene>
<evidence type="ECO:0000313" key="3">
    <source>
        <dbReference type="Proteomes" id="UP000188235"/>
    </source>
</evidence>
<dbReference type="PANTHER" id="PTHR46865:SF8">
    <property type="entry name" value="POSSIBLE OXIDOREDUCTASE"/>
    <property type="match status" value="1"/>
</dbReference>
<dbReference type="KEGG" id="tfa:BW733_09765"/>
<dbReference type="PRINTS" id="PR00420">
    <property type="entry name" value="RNGMNOXGNASE"/>
</dbReference>
<dbReference type="InterPro" id="IPR051704">
    <property type="entry name" value="FAD_aromatic-hydroxylase"/>
</dbReference>
<proteinExistence type="predicted"/>
<dbReference type="PROSITE" id="PS51257">
    <property type="entry name" value="PROKAR_LIPOPROTEIN"/>
    <property type="match status" value="1"/>
</dbReference>
<dbReference type="STRING" id="399497.BW733_09765"/>
<sequence length="389" mass="40822">MKALIQGAGISGLACARVLDERGWDVTIVEAATAPRTGGYMIDFFGPGWEAAARLGVIDEIRRRGHDYRRLVTRDASGRVTARIGLDLVRAAARGRFTSILREDVELSLRAGLPARIDQRFGVSVAELTRRRSGVEATLTDGTGIEADLVLGCDGLSSGLRSLLFGPANEFVLDLGYRVGGGHFHAPGIGGRLGGDVFLSDVKGEQFGMYAVDDDWVAGFAVERSARGLPEDPAAWIAGIARRNGPLASAVAEAEVETPYIDRVAQSVVPRWRLGGTLLMGDAAHAVSLLAGQGASLAIAGAVALGDALDSATGLDDGLAAYESTWRGKVEQVQRSARRSASTFIPSSELGLRLRRLGLRAAGLPIVSKFVGRLSGGAPTHSGTTKVPA</sequence>
<reference evidence="2 3" key="1">
    <citation type="journal article" date="2008" name="Int. J. Syst. Evol. Microbiol.">
        <title>Tessaracoccus flavescens sp. nov., isolated from marine sediment.</title>
        <authorList>
            <person name="Lee D.W."/>
            <person name="Lee S.D."/>
        </authorList>
    </citation>
    <scope>NUCLEOTIDE SEQUENCE [LARGE SCALE GENOMIC DNA]</scope>
    <source>
        <strain evidence="2 3">SST-39T</strain>
    </source>
</reference>
<feature type="domain" description="FAD-binding" evidence="1">
    <location>
        <begin position="2"/>
        <end position="333"/>
    </location>
</feature>
<dbReference type="RefSeq" id="WP_077350034.1">
    <property type="nucleotide sequence ID" value="NZ_CP019607.1"/>
</dbReference>
<dbReference type="Proteomes" id="UP000188235">
    <property type="component" value="Chromosome"/>
</dbReference>